<name>A0A937FZD3_9BACT</name>
<protein>
    <submittedName>
        <fullName evidence="3">Type II toxin-antitoxin system RelE/ParE family toxin</fullName>
    </submittedName>
</protein>
<gene>
    <name evidence="3" type="ORF">JMN32_15895</name>
</gene>
<evidence type="ECO:0000313" key="4">
    <source>
        <dbReference type="Proteomes" id="UP000614216"/>
    </source>
</evidence>
<evidence type="ECO:0000313" key="3">
    <source>
        <dbReference type="EMBL" id="MBL6447802.1"/>
    </source>
</evidence>
<accession>A0A937FZD3</accession>
<sequence>MAKQVIWSSQAEQEFANILEYWTNKNRSTTFSNKLIDLFEEATELISIYPEIGQLTDIENVRHKLVRDYLIFYRIDSDAINILTVWNPRQNPNKLKL</sequence>
<dbReference type="RefSeq" id="WP_202857338.1">
    <property type="nucleotide sequence ID" value="NZ_JAEUGD010000053.1"/>
</dbReference>
<organism evidence="3 4">
    <name type="scientific">Fulvivirga marina</name>
    <dbReference type="NCBI Taxonomy" id="2494733"/>
    <lineage>
        <taxon>Bacteria</taxon>
        <taxon>Pseudomonadati</taxon>
        <taxon>Bacteroidota</taxon>
        <taxon>Cytophagia</taxon>
        <taxon>Cytophagales</taxon>
        <taxon>Fulvivirgaceae</taxon>
        <taxon>Fulvivirga</taxon>
    </lineage>
</organism>
<dbReference type="PANTHER" id="PTHR33755">
    <property type="entry name" value="TOXIN PARE1-RELATED"/>
    <property type="match status" value="1"/>
</dbReference>
<keyword evidence="4" id="KW-1185">Reference proteome</keyword>
<dbReference type="InterPro" id="IPR007712">
    <property type="entry name" value="RelE/ParE_toxin"/>
</dbReference>
<reference evidence="3" key="1">
    <citation type="submission" date="2021-01" db="EMBL/GenBank/DDBJ databases">
        <title>Fulvivirga kasyanovii gen. nov., sp nov., a novel member of the phylum Bacteroidetes isolated from seawater in a mussel farm.</title>
        <authorList>
            <person name="Zhao L.-H."/>
            <person name="Wang Z.-J."/>
        </authorList>
    </citation>
    <scope>NUCLEOTIDE SEQUENCE</scope>
    <source>
        <strain evidence="3">29W222</strain>
    </source>
</reference>
<dbReference type="EMBL" id="JAEUGD010000053">
    <property type="protein sequence ID" value="MBL6447802.1"/>
    <property type="molecule type" value="Genomic_DNA"/>
</dbReference>
<keyword evidence="2" id="KW-1277">Toxin-antitoxin system</keyword>
<proteinExistence type="inferred from homology"/>
<comment type="caution">
    <text evidence="3">The sequence shown here is derived from an EMBL/GenBank/DDBJ whole genome shotgun (WGS) entry which is preliminary data.</text>
</comment>
<dbReference type="Pfam" id="PF05016">
    <property type="entry name" value="ParE_toxin"/>
    <property type="match status" value="1"/>
</dbReference>
<evidence type="ECO:0000256" key="2">
    <source>
        <dbReference type="ARBA" id="ARBA00022649"/>
    </source>
</evidence>
<dbReference type="Proteomes" id="UP000614216">
    <property type="component" value="Unassembled WGS sequence"/>
</dbReference>
<dbReference type="InterPro" id="IPR051803">
    <property type="entry name" value="TA_system_RelE-like_toxin"/>
</dbReference>
<dbReference type="AlphaFoldDB" id="A0A937FZD3"/>
<comment type="similarity">
    <text evidence="1">Belongs to the RelE toxin family.</text>
</comment>
<evidence type="ECO:0000256" key="1">
    <source>
        <dbReference type="ARBA" id="ARBA00006226"/>
    </source>
</evidence>
<dbReference type="Gene3D" id="3.30.2310.20">
    <property type="entry name" value="RelE-like"/>
    <property type="match status" value="1"/>
</dbReference>
<dbReference type="InterPro" id="IPR035093">
    <property type="entry name" value="RelE/ParE_toxin_dom_sf"/>
</dbReference>